<reference evidence="7" key="1">
    <citation type="submission" date="2021-03" db="EMBL/GenBank/DDBJ databases">
        <authorList>
            <person name="Palmer J.M."/>
        </authorList>
    </citation>
    <scope>NUCLEOTIDE SEQUENCE</scope>
    <source>
        <strain evidence="7">ARV_011</strain>
    </source>
</reference>
<dbReference type="RefSeq" id="XP_043050790.1">
    <property type="nucleotide sequence ID" value="XM_043194466.1"/>
</dbReference>
<dbReference type="GO" id="GO:0140291">
    <property type="term" value="P:peptidyl-glutamate ADP-deribosylation"/>
    <property type="evidence" value="ECO:0007669"/>
    <property type="project" value="TreeGrafter"/>
</dbReference>
<dbReference type="InterPro" id="IPR050892">
    <property type="entry name" value="ADP-ribose_metab_enzymes"/>
</dbReference>
<dbReference type="OrthoDB" id="2155246at2759"/>
<dbReference type="InterPro" id="IPR002589">
    <property type="entry name" value="Macro_dom"/>
</dbReference>
<dbReference type="PANTHER" id="PTHR12521">
    <property type="entry name" value="PROTEIN C6ORF130"/>
    <property type="match status" value="1"/>
</dbReference>
<organism evidence="7 8">
    <name type="scientific">Scheffersomyces spartinae</name>
    <dbReference type="NCBI Taxonomy" id="45513"/>
    <lineage>
        <taxon>Eukaryota</taxon>
        <taxon>Fungi</taxon>
        <taxon>Dikarya</taxon>
        <taxon>Ascomycota</taxon>
        <taxon>Saccharomycotina</taxon>
        <taxon>Pichiomycetes</taxon>
        <taxon>Debaryomycetaceae</taxon>
        <taxon>Scheffersomyces</taxon>
    </lineage>
</organism>
<evidence type="ECO:0000313" key="8">
    <source>
        <dbReference type="Proteomes" id="UP000790833"/>
    </source>
</evidence>
<evidence type="ECO:0000313" key="7">
    <source>
        <dbReference type="EMBL" id="KAG7195243.1"/>
    </source>
</evidence>
<dbReference type="InterPro" id="IPR043472">
    <property type="entry name" value="Macro_dom-like"/>
</dbReference>
<keyword evidence="5" id="KW-0175">Coiled coil</keyword>
<dbReference type="Proteomes" id="UP000790833">
    <property type="component" value="Unassembled WGS sequence"/>
</dbReference>
<sequence length="176" mass="19946">MAFINYIKGDLFSHLPHTKDAVSIFAHSCNCQGAWGGGIAAVFKQKYPLAYKSYRDHCLALEDSRELLGTTYLCPTRSLEPGNKNRETPIYIACLFTSNFSESPEEIVEYTSRAMNDLDQQIKELQVQFEITTTDSKALVINLPKINSGIFRVPWEETEAVLKAMKDNIHFNVYVV</sequence>
<evidence type="ECO:0000259" key="6">
    <source>
        <dbReference type="PROSITE" id="PS51154"/>
    </source>
</evidence>
<name>A0A9P7VCE9_9ASCO</name>
<evidence type="ECO:0000256" key="3">
    <source>
        <dbReference type="ARBA" id="ARBA00019744"/>
    </source>
</evidence>
<protein>
    <recommendedName>
        <fullName evidence="3">ADP-ribose 1''-phosphate phosphatase</fullName>
        <ecNumber evidence="2">3.1.3.84</ecNumber>
    </recommendedName>
</protein>
<comment type="catalytic activity">
    <reaction evidence="4">
        <text>ADP-alpha-D-ribose 1''-phosphate + H2O = ADP-D-ribose + phosphate</text>
        <dbReference type="Rhea" id="RHEA:25029"/>
        <dbReference type="ChEBI" id="CHEBI:15377"/>
        <dbReference type="ChEBI" id="CHEBI:43474"/>
        <dbReference type="ChEBI" id="CHEBI:57967"/>
        <dbReference type="ChEBI" id="CHEBI:58753"/>
        <dbReference type="EC" id="3.1.3.84"/>
    </reaction>
</comment>
<feature type="domain" description="Macro" evidence="6">
    <location>
        <begin position="1"/>
        <end position="176"/>
    </location>
</feature>
<keyword evidence="8" id="KW-1185">Reference proteome</keyword>
<accession>A0A9P7VCE9</accession>
<comment type="similarity">
    <text evidence="1">Belongs to the POA1 family.</text>
</comment>
<comment type="caution">
    <text evidence="7">The sequence shown here is derived from an EMBL/GenBank/DDBJ whole genome shotgun (WGS) entry which is preliminary data.</text>
</comment>
<feature type="coiled-coil region" evidence="5">
    <location>
        <begin position="108"/>
        <end position="135"/>
    </location>
</feature>
<dbReference type="PROSITE" id="PS51154">
    <property type="entry name" value="MACRO"/>
    <property type="match status" value="1"/>
</dbReference>
<dbReference type="SUPFAM" id="SSF52949">
    <property type="entry name" value="Macro domain-like"/>
    <property type="match status" value="1"/>
</dbReference>
<evidence type="ECO:0000256" key="5">
    <source>
        <dbReference type="SAM" id="Coils"/>
    </source>
</evidence>
<dbReference type="PANTHER" id="PTHR12521:SF0">
    <property type="entry name" value="ADP-RIBOSE GLYCOHYDROLASE OARD1"/>
    <property type="match status" value="1"/>
</dbReference>
<dbReference type="AlphaFoldDB" id="A0A9P7VCE9"/>
<dbReference type="SMART" id="SM00506">
    <property type="entry name" value="A1pp"/>
    <property type="match status" value="1"/>
</dbReference>
<dbReference type="EMBL" id="JAHMUF010000004">
    <property type="protein sequence ID" value="KAG7195243.1"/>
    <property type="molecule type" value="Genomic_DNA"/>
</dbReference>
<evidence type="ECO:0000256" key="2">
    <source>
        <dbReference type="ARBA" id="ARBA00012983"/>
    </source>
</evidence>
<gene>
    <name evidence="7" type="primary">POA1</name>
    <name evidence="7" type="ORF">KQ657_003769</name>
</gene>
<dbReference type="Gene3D" id="3.40.220.10">
    <property type="entry name" value="Leucine Aminopeptidase, subunit E, domain 1"/>
    <property type="match status" value="1"/>
</dbReference>
<evidence type="ECO:0000256" key="4">
    <source>
        <dbReference type="ARBA" id="ARBA00034427"/>
    </source>
</evidence>
<dbReference type="GeneID" id="66117143"/>
<dbReference type="CDD" id="cd02901">
    <property type="entry name" value="Macro_Poa1p-like"/>
    <property type="match status" value="1"/>
</dbReference>
<dbReference type="Pfam" id="PF01661">
    <property type="entry name" value="Macro"/>
    <property type="match status" value="1"/>
</dbReference>
<evidence type="ECO:0000256" key="1">
    <source>
        <dbReference type="ARBA" id="ARBA00006575"/>
    </source>
</evidence>
<dbReference type="EC" id="3.1.3.84" evidence="2"/>
<proteinExistence type="inferred from homology"/>